<feature type="domain" description="Lipid II isoglutaminyl synthase (glutamine-hydrolyzing) subunit MurT C-terminal" evidence="1">
    <location>
        <begin position="117"/>
        <end position="226"/>
    </location>
</feature>
<gene>
    <name evidence="2" type="ORF">COX08_00835</name>
</gene>
<evidence type="ECO:0000313" key="2">
    <source>
        <dbReference type="EMBL" id="PIP53459.1"/>
    </source>
</evidence>
<proteinExistence type="predicted"/>
<sequence length="236" mass="26889">PEAYGDAIFCPKCHQFLHYKLNTFSHLGDYECVCGFGRGVIDYGINLLANKIFINKKLISSNLQGTYSAYNLAAVISLCKQLRLDMDLVNKAISDFVPSFGRQEKIKYFDKKLNLLLIKNPTAASQNLEILENRKTKLNLLIAINDNFADGRDISWLWDVNFDLISEKVNKVLVTGTRALDMALRLKYAGFDMNNVVVEPDIKKTVVLLKEAEDKEFDILPTYTAMLEIRKKLIKK</sequence>
<evidence type="ECO:0000313" key="3">
    <source>
        <dbReference type="Proteomes" id="UP000229459"/>
    </source>
</evidence>
<name>A0A2H0B749_9BACT</name>
<organism evidence="2 3">
    <name type="scientific">Candidatus Beckwithbacteria bacterium CG23_combo_of_CG06-09_8_20_14_all_34_8</name>
    <dbReference type="NCBI Taxonomy" id="1974497"/>
    <lineage>
        <taxon>Bacteria</taxon>
        <taxon>Candidatus Beckwithiibacteriota</taxon>
    </lineage>
</organism>
<comment type="caution">
    <text evidence="2">The sequence shown here is derived from an EMBL/GenBank/DDBJ whole genome shotgun (WGS) entry which is preliminary data.</text>
</comment>
<dbReference type="AlphaFoldDB" id="A0A2H0B749"/>
<protein>
    <recommendedName>
        <fullName evidence="1">Lipid II isoglutaminyl synthase (glutamine-hydrolyzing) subunit MurT C-terminal domain-containing protein</fullName>
    </recommendedName>
</protein>
<dbReference type="Pfam" id="PF08353">
    <property type="entry name" value="MurT_C"/>
    <property type="match status" value="1"/>
</dbReference>
<evidence type="ECO:0000259" key="1">
    <source>
        <dbReference type="Pfam" id="PF08353"/>
    </source>
</evidence>
<feature type="non-terminal residue" evidence="2">
    <location>
        <position position="1"/>
    </location>
</feature>
<dbReference type="InterPro" id="IPR013564">
    <property type="entry name" value="MurT_C"/>
</dbReference>
<reference evidence="2 3" key="1">
    <citation type="submission" date="2017-09" db="EMBL/GenBank/DDBJ databases">
        <title>Depth-based differentiation of microbial function through sediment-hosted aquifers and enrichment of novel symbionts in the deep terrestrial subsurface.</title>
        <authorList>
            <person name="Probst A.J."/>
            <person name="Ladd B."/>
            <person name="Jarett J.K."/>
            <person name="Geller-Mcgrath D.E."/>
            <person name="Sieber C.M."/>
            <person name="Emerson J.B."/>
            <person name="Anantharaman K."/>
            <person name="Thomas B.C."/>
            <person name="Malmstrom R."/>
            <person name="Stieglmeier M."/>
            <person name="Klingl A."/>
            <person name="Woyke T."/>
            <person name="Ryan C.M."/>
            <person name="Banfield J.F."/>
        </authorList>
    </citation>
    <scope>NUCLEOTIDE SEQUENCE [LARGE SCALE GENOMIC DNA]</scope>
    <source>
        <strain evidence="2">CG23_combo_of_CG06-09_8_20_14_all_34_8</strain>
    </source>
</reference>
<accession>A0A2H0B749</accession>
<dbReference type="Proteomes" id="UP000229459">
    <property type="component" value="Unassembled WGS sequence"/>
</dbReference>
<dbReference type="EMBL" id="PCSR01000018">
    <property type="protein sequence ID" value="PIP53459.1"/>
    <property type="molecule type" value="Genomic_DNA"/>
</dbReference>